<dbReference type="Proteomes" id="UP001580430">
    <property type="component" value="Unassembled WGS sequence"/>
</dbReference>
<proteinExistence type="predicted"/>
<evidence type="ECO:0000313" key="1">
    <source>
        <dbReference type="EMBL" id="MFB5761994.1"/>
    </source>
</evidence>
<reference evidence="1 2" key="1">
    <citation type="submission" date="2024-09" db="EMBL/GenBank/DDBJ databases">
        <title>Paenibacillus zeirhizospherea sp. nov., isolated from surface of the maize (Zea mays) roots in a horticulture field, Hungary.</title>
        <authorList>
            <person name="Marton D."/>
            <person name="Farkas M."/>
            <person name="Bedics A."/>
            <person name="Toth E."/>
            <person name="Tancsics A."/>
            <person name="Boka K."/>
            <person name="Marati G."/>
            <person name="Kriszt B."/>
            <person name="Cserhati M."/>
        </authorList>
    </citation>
    <scope>NUCLEOTIDE SEQUENCE [LARGE SCALE GENOMIC DNA]</scope>
    <source>
        <strain evidence="1 2">JCM 18446</strain>
    </source>
</reference>
<dbReference type="Pfam" id="PF18742">
    <property type="entry name" value="DpnII-MboI"/>
    <property type="match status" value="1"/>
</dbReference>
<accession>A0ABV5C393</accession>
<protein>
    <submittedName>
        <fullName evidence="1">Uncharacterized protein</fullName>
    </submittedName>
</protein>
<keyword evidence="2" id="KW-1185">Reference proteome</keyword>
<evidence type="ECO:0000313" key="2">
    <source>
        <dbReference type="Proteomes" id="UP001580430"/>
    </source>
</evidence>
<name>A0ABV5C393_9BACL</name>
<comment type="caution">
    <text evidence="1">The sequence shown here is derived from an EMBL/GenBank/DDBJ whole genome shotgun (WGS) entry which is preliminary data.</text>
</comment>
<dbReference type="RefSeq" id="WP_375521112.1">
    <property type="nucleotide sequence ID" value="NZ_JBHIRY010000016.1"/>
</dbReference>
<gene>
    <name evidence="1" type="ORF">ACE5LO_16520</name>
</gene>
<sequence>MPPSQIKGDRDKDKVIEALYDQINQAEQILAKVTSETPAAFLEASWEAWRNTVQKILQLHFSDENLARSFLLTSLVKGAQQTRRNEKRELTQSFTKSIEFLKGLTSDITKGLHDPSEINAIHLPTAIYILRSIMSNFHLHLKTMYQDPVHARANIKMEDLKRIRIGNEYDVQRILYGLIRPIFPEARMEVTEDAGYKSVRYDIFIDDYSIAIEIKCTRSNMSERDLTEELGADAFHYRTDHLFLFIYDKEKVVVNTDAFKKTYKRDKNSFDKNIETFVIQAVTI</sequence>
<dbReference type="EMBL" id="JBHIRY010000016">
    <property type="protein sequence ID" value="MFB5761994.1"/>
    <property type="molecule type" value="Genomic_DNA"/>
</dbReference>
<organism evidence="1 2">
    <name type="scientific">Paenibacillus medicaginis</name>
    <dbReference type="NCBI Taxonomy" id="1470560"/>
    <lineage>
        <taxon>Bacteria</taxon>
        <taxon>Bacillati</taxon>
        <taxon>Bacillota</taxon>
        <taxon>Bacilli</taxon>
        <taxon>Bacillales</taxon>
        <taxon>Paenibacillaceae</taxon>
        <taxon>Paenibacillus</taxon>
    </lineage>
</organism>